<dbReference type="GO" id="GO:0043054">
    <property type="term" value="P:dauer exit"/>
    <property type="evidence" value="ECO:0007669"/>
    <property type="project" value="EnsemblMetazoa"/>
</dbReference>
<comment type="similarity">
    <text evidence="3">Belongs to the acetyltransferase family. ARD1 subfamily.</text>
</comment>
<feature type="domain" description="N-acetyltransferase" evidence="11">
    <location>
        <begin position="1"/>
        <end position="167"/>
    </location>
</feature>
<dbReference type="FunCoup" id="E3M6S2">
    <property type="interactions" value="1781"/>
</dbReference>
<dbReference type="OrthoDB" id="25586at2759"/>
<reference evidence="12" key="1">
    <citation type="submission" date="2007-07" db="EMBL/GenBank/DDBJ databases">
        <title>PCAP assembly of the Caenorhabditis remanei genome.</title>
        <authorList>
            <consortium name="The Caenorhabditis remanei Sequencing Consortium"/>
            <person name="Wilson R.K."/>
        </authorList>
    </citation>
    <scope>NUCLEOTIDE SEQUENCE [LARGE SCALE GENOMIC DNA]</scope>
    <source>
        <strain evidence="12">PB4641</strain>
    </source>
</reference>
<dbReference type="STRING" id="31234.E3M6S2"/>
<comment type="catalytic activity">
    <reaction evidence="6">
        <text>N-terminal L-valyl-[protein] + acetyl-CoA = N-terminal N(alpha)-acetyl-L-valyl-[protein] + CoA + H(+)</text>
        <dbReference type="Rhea" id="RHEA:50508"/>
        <dbReference type="Rhea" id="RHEA-COMP:12705"/>
        <dbReference type="Rhea" id="RHEA-COMP:12706"/>
        <dbReference type="ChEBI" id="CHEBI:15378"/>
        <dbReference type="ChEBI" id="CHEBI:57287"/>
        <dbReference type="ChEBI" id="CHEBI:57288"/>
        <dbReference type="ChEBI" id="CHEBI:64741"/>
        <dbReference type="ChEBI" id="CHEBI:133371"/>
        <dbReference type="EC" id="2.3.1.255"/>
    </reaction>
</comment>
<dbReference type="Proteomes" id="UP000008281">
    <property type="component" value="Unassembled WGS sequence"/>
</dbReference>
<evidence type="ECO:0000256" key="10">
    <source>
        <dbReference type="ARBA" id="ARBA00049434"/>
    </source>
</evidence>
<dbReference type="HOGENOM" id="CLU_013985_7_2_1"/>
<gene>
    <name evidence="12" type="ORF">CRE_10005</name>
</gene>
<evidence type="ECO:0000256" key="6">
    <source>
        <dbReference type="ARBA" id="ARBA00047805"/>
    </source>
</evidence>
<dbReference type="GO" id="GO:0031415">
    <property type="term" value="C:NatA complex"/>
    <property type="evidence" value="ECO:0007669"/>
    <property type="project" value="InterPro"/>
</dbReference>
<dbReference type="FunFam" id="3.40.630.30:FF:000101">
    <property type="entry name" value="N-alpha-acetyltransferase 10"/>
    <property type="match status" value="1"/>
</dbReference>
<dbReference type="Pfam" id="PF00583">
    <property type="entry name" value="Acetyltransf_1"/>
    <property type="match status" value="1"/>
</dbReference>
<evidence type="ECO:0000313" key="13">
    <source>
        <dbReference type="Proteomes" id="UP000008281"/>
    </source>
</evidence>
<dbReference type="OMA" id="MSMQNAN"/>
<comment type="catalytic activity">
    <reaction evidence="5">
        <text>N-terminal L-seryl-[protein] + acetyl-CoA = N-terminal N(alpha)-acetyl-L-seryl-[protein] + CoA + H(+)</text>
        <dbReference type="Rhea" id="RHEA:50504"/>
        <dbReference type="Rhea" id="RHEA-COMP:12703"/>
        <dbReference type="Rhea" id="RHEA-COMP:12704"/>
        <dbReference type="ChEBI" id="CHEBI:15378"/>
        <dbReference type="ChEBI" id="CHEBI:57287"/>
        <dbReference type="ChEBI" id="CHEBI:57288"/>
        <dbReference type="ChEBI" id="CHEBI:64738"/>
        <dbReference type="ChEBI" id="CHEBI:83690"/>
        <dbReference type="EC" id="2.3.1.255"/>
    </reaction>
</comment>
<evidence type="ECO:0000256" key="3">
    <source>
        <dbReference type="ARBA" id="ARBA00025786"/>
    </source>
</evidence>
<keyword evidence="2" id="KW-0012">Acyltransferase</keyword>
<evidence type="ECO:0000256" key="8">
    <source>
        <dbReference type="ARBA" id="ARBA00048236"/>
    </source>
</evidence>
<protein>
    <recommendedName>
        <fullName evidence="4">N-terminal amino-acid N(alpha)-acetyltransferase NatA</fullName>
        <ecNumber evidence="4">2.3.1.255</ecNumber>
    </recommendedName>
</protein>
<evidence type="ECO:0000259" key="11">
    <source>
        <dbReference type="PROSITE" id="PS51186"/>
    </source>
</evidence>
<dbReference type="InterPro" id="IPR000182">
    <property type="entry name" value="GNAT_dom"/>
</dbReference>
<accession>E3M6S2</accession>
<dbReference type="PANTHER" id="PTHR23091:SF4">
    <property type="entry name" value="N-TERMINAL AMINO-ACID N(ALPHA)-ACETYLTRANSFERASE NATA"/>
    <property type="match status" value="1"/>
</dbReference>
<dbReference type="CDD" id="cd04301">
    <property type="entry name" value="NAT_SF"/>
    <property type="match status" value="1"/>
</dbReference>
<comment type="catalytic activity">
    <reaction evidence="7">
        <text>N-terminal glycyl-[protein] + acetyl-CoA = N-terminal N(alpha)-acetylglycyl-[protein] + CoA + H(+)</text>
        <dbReference type="Rhea" id="RHEA:50496"/>
        <dbReference type="Rhea" id="RHEA-COMP:12666"/>
        <dbReference type="Rhea" id="RHEA-COMP:12700"/>
        <dbReference type="ChEBI" id="CHEBI:15378"/>
        <dbReference type="ChEBI" id="CHEBI:57287"/>
        <dbReference type="ChEBI" id="CHEBI:57288"/>
        <dbReference type="ChEBI" id="CHEBI:64723"/>
        <dbReference type="ChEBI" id="CHEBI:133369"/>
        <dbReference type="EC" id="2.3.1.255"/>
    </reaction>
</comment>
<dbReference type="EMBL" id="DS268426">
    <property type="protein sequence ID" value="EFO93156.1"/>
    <property type="molecule type" value="Genomic_DNA"/>
</dbReference>
<evidence type="ECO:0000256" key="5">
    <source>
        <dbReference type="ARBA" id="ARBA00047491"/>
    </source>
</evidence>
<dbReference type="Gene3D" id="3.40.630.30">
    <property type="match status" value="1"/>
</dbReference>
<dbReference type="GO" id="GO:1990190">
    <property type="term" value="F:protein-N-terminal-glutamate acetyltransferase activity"/>
    <property type="evidence" value="ECO:0007669"/>
    <property type="project" value="TreeGrafter"/>
</dbReference>
<evidence type="ECO:0000256" key="9">
    <source>
        <dbReference type="ARBA" id="ARBA00049266"/>
    </source>
</evidence>
<dbReference type="InParanoid" id="E3M6S2"/>
<organism evidence="13">
    <name type="scientific">Caenorhabditis remanei</name>
    <name type="common">Caenorhabditis vulgaris</name>
    <dbReference type="NCBI Taxonomy" id="31234"/>
    <lineage>
        <taxon>Eukaryota</taxon>
        <taxon>Metazoa</taxon>
        <taxon>Ecdysozoa</taxon>
        <taxon>Nematoda</taxon>
        <taxon>Chromadorea</taxon>
        <taxon>Rhabditida</taxon>
        <taxon>Rhabditina</taxon>
        <taxon>Rhabditomorpha</taxon>
        <taxon>Rhabditoidea</taxon>
        <taxon>Rhabditidae</taxon>
        <taxon>Peloderinae</taxon>
        <taxon>Caenorhabditis</taxon>
    </lineage>
</organism>
<dbReference type="EC" id="2.3.1.255" evidence="4"/>
<dbReference type="PROSITE" id="PS51186">
    <property type="entry name" value="GNAT"/>
    <property type="match status" value="1"/>
</dbReference>
<dbReference type="PANTHER" id="PTHR23091">
    <property type="entry name" value="N-TERMINAL ACETYLTRANSFERASE"/>
    <property type="match status" value="1"/>
</dbReference>
<dbReference type="GO" id="GO:0008340">
    <property type="term" value="P:determination of adult lifespan"/>
    <property type="evidence" value="ECO:0007669"/>
    <property type="project" value="EnsemblMetazoa"/>
</dbReference>
<comment type="catalytic activity">
    <reaction evidence="10">
        <text>N-terminal L-threonyl-[protein] + acetyl-CoA = N-terminal N(alpha)-acetyl-L-threonyl-[protein] + CoA + H(+)</text>
        <dbReference type="Rhea" id="RHEA:50516"/>
        <dbReference type="Rhea" id="RHEA-COMP:12709"/>
        <dbReference type="Rhea" id="RHEA-COMP:12710"/>
        <dbReference type="ChEBI" id="CHEBI:15378"/>
        <dbReference type="ChEBI" id="CHEBI:57287"/>
        <dbReference type="ChEBI" id="CHEBI:57288"/>
        <dbReference type="ChEBI" id="CHEBI:64739"/>
        <dbReference type="ChEBI" id="CHEBI:133375"/>
        <dbReference type="EC" id="2.3.1.255"/>
    </reaction>
</comment>
<name>E3M6S2_CAERE</name>
<dbReference type="InterPro" id="IPR045047">
    <property type="entry name" value="Ard1-like"/>
</dbReference>
<evidence type="ECO:0000256" key="2">
    <source>
        <dbReference type="ARBA" id="ARBA00023315"/>
    </source>
</evidence>
<evidence type="ECO:0000256" key="4">
    <source>
        <dbReference type="ARBA" id="ARBA00026110"/>
    </source>
</evidence>
<keyword evidence="1" id="KW-0808">Transferase</keyword>
<dbReference type="eggNOG" id="KOG3235">
    <property type="taxonomic scope" value="Eukaryota"/>
</dbReference>
<dbReference type="SUPFAM" id="SSF55729">
    <property type="entry name" value="Acyl-CoA N-acyltransferases (Nat)"/>
    <property type="match status" value="1"/>
</dbReference>
<comment type="catalytic activity">
    <reaction evidence="9">
        <text>N-terminal L-cysteinyl-[protein] + acetyl-CoA = N-terminal N(alpha)-acetyl-L-cysteinyl-[protein] + CoA + H(+)</text>
        <dbReference type="Rhea" id="RHEA:50512"/>
        <dbReference type="Rhea" id="RHEA-COMP:12707"/>
        <dbReference type="Rhea" id="RHEA-COMP:12708"/>
        <dbReference type="ChEBI" id="CHEBI:15378"/>
        <dbReference type="ChEBI" id="CHEBI:57287"/>
        <dbReference type="ChEBI" id="CHEBI:57288"/>
        <dbReference type="ChEBI" id="CHEBI:65250"/>
        <dbReference type="ChEBI" id="CHEBI:133372"/>
        <dbReference type="EC" id="2.3.1.255"/>
    </reaction>
</comment>
<dbReference type="AlphaFoldDB" id="E3M6S2"/>
<dbReference type="InterPro" id="IPR016181">
    <property type="entry name" value="Acyl_CoA_acyltransferase"/>
</dbReference>
<sequence length="197" mass="23016">MNIRCARVDDLMSMQNANLMCLPENYQMKYYFYHALSWPQLSYIAEDHKVVLTILFCYNLFFFQGNVVGYVLAKMEEDPGEEPHGHITSLAVKRSYRRLGLANKMMDQTARAMVETYNAKFVSLHVRVSNRAALNLYKNTLKFEIVDTEPKYYADGEDAYAMRRDLAKWAEERDIEPADKEAYAVSKNSDDKKKQRH</sequence>
<comment type="catalytic activity">
    <reaction evidence="8">
        <text>N-terminal L-alanyl-[protein] + acetyl-CoA = N-terminal N(alpha)-acetyl-L-alanyl-[protein] + CoA + H(+)</text>
        <dbReference type="Rhea" id="RHEA:50500"/>
        <dbReference type="Rhea" id="RHEA-COMP:12701"/>
        <dbReference type="Rhea" id="RHEA-COMP:12702"/>
        <dbReference type="ChEBI" id="CHEBI:15378"/>
        <dbReference type="ChEBI" id="CHEBI:57287"/>
        <dbReference type="ChEBI" id="CHEBI:57288"/>
        <dbReference type="ChEBI" id="CHEBI:64718"/>
        <dbReference type="ChEBI" id="CHEBI:83683"/>
        <dbReference type="EC" id="2.3.1.255"/>
    </reaction>
</comment>
<evidence type="ECO:0000256" key="1">
    <source>
        <dbReference type="ARBA" id="ARBA00022679"/>
    </source>
</evidence>
<evidence type="ECO:0000256" key="7">
    <source>
        <dbReference type="ARBA" id="ARBA00047954"/>
    </source>
</evidence>
<evidence type="ECO:0000313" key="12">
    <source>
        <dbReference type="EMBL" id="EFO93156.1"/>
    </source>
</evidence>
<proteinExistence type="inferred from homology"/>
<dbReference type="GO" id="GO:1990189">
    <property type="term" value="F:protein N-terminal-serine acetyltransferase activity"/>
    <property type="evidence" value="ECO:0007669"/>
    <property type="project" value="TreeGrafter"/>
</dbReference>
<keyword evidence="13" id="KW-1185">Reference proteome</keyword>